<sequence length="434" mass="45372">MQPMTFARRPLTRASTVVATVVAVIAALALALGVQRSAHANTSTLNQVTNFGSNPGSLDMYSYLPTTAPSSGAPLVIALHGCTQSASDYYSNSGWPQEADTYGFDVIFAEQPSASSPIEYCFDWGDTSNDARGNGEAESIYQMIQYAETNWHVNTSKIYITGLSAGAGMTSDMLADYPDVFAGGSIDSGPAAQCSTSGIYNTNCTSGTTSNTVAQWASLIKNSDSGYSGPYPRVAIWQGSSDTTVNPAELTYNMDGWTSVWGLSQTPTSTKSLTGGTTENDYDTSNGVDAVSTFEVSGMTHGLAVNPGSGATQCGSTGTYYLNYICSSYYTVLFWGLNNNATTTASPSTSATATATASASSSPSASASPSSTYTPTCYTANNYAQTVAGRAYMSLGYVYADGSNQNMGLDNTYATNTLEETSPGYYVINNGTCP</sequence>
<dbReference type="InterPro" id="IPR050955">
    <property type="entry name" value="Plant_Biomass_Hydrol_Est"/>
</dbReference>
<protein>
    <submittedName>
        <fullName evidence="3">PHB depolymerase family esterase</fullName>
    </submittedName>
</protein>
<dbReference type="Proteomes" id="UP000676325">
    <property type="component" value="Unassembled WGS sequence"/>
</dbReference>
<evidence type="ECO:0000313" key="3">
    <source>
        <dbReference type="EMBL" id="MBR7830512.1"/>
    </source>
</evidence>
<dbReference type="Pfam" id="PF10503">
    <property type="entry name" value="Esterase_PHB"/>
    <property type="match status" value="1"/>
</dbReference>
<dbReference type="InterPro" id="IPR029058">
    <property type="entry name" value="AB_hydrolase_fold"/>
</dbReference>
<dbReference type="PANTHER" id="PTHR43037:SF5">
    <property type="entry name" value="FERULOYL ESTERASE"/>
    <property type="match status" value="1"/>
</dbReference>
<dbReference type="GO" id="GO:0005576">
    <property type="term" value="C:extracellular region"/>
    <property type="evidence" value="ECO:0007669"/>
    <property type="project" value="InterPro"/>
</dbReference>
<keyword evidence="4" id="KW-1185">Reference proteome</keyword>
<dbReference type="Gene3D" id="3.40.50.1820">
    <property type="entry name" value="alpha/beta hydrolase"/>
    <property type="match status" value="1"/>
</dbReference>
<name>A0A941EHB7_9ACTN</name>
<dbReference type="NCBIfam" id="TIGR01840">
    <property type="entry name" value="esterase_phb"/>
    <property type="match status" value="1"/>
</dbReference>
<proteinExistence type="predicted"/>
<reference evidence="3" key="1">
    <citation type="submission" date="2021-04" db="EMBL/GenBank/DDBJ databases">
        <title>Genome based classification of Actinospica acidithermotolerans sp. nov., an actinobacterium isolated from an Indonesian hot spring.</title>
        <authorList>
            <person name="Kusuma A.B."/>
            <person name="Putra K.E."/>
            <person name="Nafisah S."/>
            <person name="Loh J."/>
            <person name="Nouioui I."/>
            <person name="Goodfellow M."/>
        </authorList>
    </citation>
    <scope>NUCLEOTIDE SEQUENCE</scope>
    <source>
        <strain evidence="3">MGRD01-02</strain>
    </source>
</reference>
<evidence type="ECO:0000313" key="4">
    <source>
        <dbReference type="Proteomes" id="UP000676325"/>
    </source>
</evidence>
<organism evidence="3 4">
    <name type="scientific">Actinospica acidithermotolerans</name>
    <dbReference type="NCBI Taxonomy" id="2828514"/>
    <lineage>
        <taxon>Bacteria</taxon>
        <taxon>Bacillati</taxon>
        <taxon>Actinomycetota</taxon>
        <taxon>Actinomycetes</taxon>
        <taxon>Catenulisporales</taxon>
        <taxon>Actinospicaceae</taxon>
        <taxon>Actinospica</taxon>
    </lineage>
</organism>
<dbReference type="GO" id="GO:0016787">
    <property type="term" value="F:hydrolase activity"/>
    <property type="evidence" value="ECO:0007669"/>
    <property type="project" value="UniProtKB-KW"/>
</dbReference>
<evidence type="ECO:0000256" key="2">
    <source>
        <dbReference type="ARBA" id="ARBA00022801"/>
    </source>
</evidence>
<comment type="caution">
    <text evidence="3">The sequence shown here is derived from an EMBL/GenBank/DDBJ whole genome shotgun (WGS) entry which is preliminary data.</text>
</comment>
<dbReference type="EMBL" id="JAGSOH010000137">
    <property type="protein sequence ID" value="MBR7830512.1"/>
    <property type="molecule type" value="Genomic_DNA"/>
</dbReference>
<keyword evidence="1" id="KW-0732">Signal</keyword>
<keyword evidence="2" id="KW-0378">Hydrolase</keyword>
<dbReference type="AlphaFoldDB" id="A0A941EHB7"/>
<dbReference type="SUPFAM" id="SSF53474">
    <property type="entry name" value="alpha/beta-Hydrolases"/>
    <property type="match status" value="2"/>
</dbReference>
<evidence type="ECO:0000256" key="1">
    <source>
        <dbReference type="ARBA" id="ARBA00022729"/>
    </source>
</evidence>
<dbReference type="InterPro" id="IPR010126">
    <property type="entry name" value="Esterase_phb"/>
</dbReference>
<dbReference type="PANTHER" id="PTHR43037">
    <property type="entry name" value="UNNAMED PRODUCT-RELATED"/>
    <property type="match status" value="1"/>
</dbReference>
<accession>A0A941EHB7</accession>
<gene>
    <name evidence="3" type="ORF">KDK95_29695</name>
</gene>